<dbReference type="EMBL" id="CP050253">
    <property type="protein sequence ID" value="QIQ22441.1"/>
    <property type="molecule type" value="Genomic_DNA"/>
</dbReference>
<dbReference type="KEGG" id="orb:IPMB12_07695"/>
<sequence>MKNKHGDPKHQISTQLTQLGRDPEEQCGFVNTPVYRGSTVIYKSLQDIEARKARFHYGTSGTPTIANLEDAWSQISNAAGTVMSPSGLGAVALAIFTTVKAGDHLLMPDCVYRPSRNFCNGMLKKFGVETTYYDPLIGKDIEKLIKPNTSTIFLESPGSQSFEVQDVPGIVSVAKKHGIKTIIDNTWATPIFFKAHDHGVDLSVEAGTKYLGGHSDLLLGMVSANEETWPALRATYDSMAMLPGAEDCFLALRGLRTLHLRLKEAERRALEIANWLKSRPEVSKVLHPAFPECPGHEFWKRDFTGSSGLFSIVLKDEFTKKGLASMLDNMSIFGMGFSWGGFESLVIPFNCAEYRTVTNWNPGGLTLRLQIGLEDVEDLKQDLAEGFKRLKQDS</sequence>
<evidence type="ECO:0000256" key="3">
    <source>
        <dbReference type="ARBA" id="ARBA00022898"/>
    </source>
</evidence>
<proteinExistence type="inferred from homology"/>
<dbReference type="InterPro" id="IPR000277">
    <property type="entry name" value="Cys/Met-Metab_PyrdxlP-dep_enz"/>
</dbReference>
<feature type="modified residue" description="N6-(pyridoxal phosphate)lysine" evidence="8">
    <location>
        <position position="209"/>
    </location>
</feature>
<dbReference type="AlphaFoldDB" id="A0A6G9IDX5"/>
<dbReference type="Proteomes" id="UP000501168">
    <property type="component" value="Chromosome"/>
</dbReference>
<dbReference type="Gene3D" id="3.90.1150.10">
    <property type="entry name" value="Aspartate Aminotransferase, domain 1"/>
    <property type="match status" value="1"/>
</dbReference>
<evidence type="ECO:0000256" key="7">
    <source>
        <dbReference type="ARBA" id="ARBA00047625"/>
    </source>
</evidence>
<evidence type="ECO:0000256" key="8">
    <source>
        <dbReference type="PIRSR" id="PIRSR001434-2"/>
    </source>
</evidence>
<evidence type="ECO:0000313" key="10">
    <source>
        <dbReference type="EMBL" id="QIQ22441.1"/>
    </source>
</evidence>
<comment type="cofactor">
    <cofactor evidence="1 9">
        <name>pyridoxal 5'-phosphate</name>
        <dbReference type="ChEBI" id="CHEBI:597326"/>
    </cofactor>
</comment>
<dbReference type="NCBIfam" id="TIGR01324">
    <property type="entry name" value="cysta_beta_ly_B"/>
    <property type="match status" value="1"/>
</dbReference>
<dbReference type="PANTHER" id="PTHR43500:SF1">
    <property type="entry name" value="CYSTATHIONINE BETA-LYASE-RELATED"/>
    <property type="match status" value="1"/>
</dbReference>
<dbReference type="FunCoup" id="A0A6G9IDX5">
    <property type="interactions" value="143"/>
</dbReference>
<dbReference type="Gene3D" id="3.40.640.10">
    <property type="entry name" value="Type I PLP-dependent aspartate aminotransferase-like (Major domain)"/>
    <property type="match status" value="1"/>
</dbReference>
<evidence type="ECO:0000256" key="9">
    <source>
        <dbReference type="RuleBase" id="RU362118"/>
    </source>
</evidence>
<dbReference type="GO" id="GO:0019450">
    <property type="term" value="P:L-cysteine catabolic process to pyruvate"/>
    <property type="evidence" value="ECO:0007669"/>
    <property type="project" value="TreeGrafter"/>
</dbReference>
<dbReference type="FunFam" id="3.40.640.10:FF:000046">
    <property type="entry name" value="Cystathionine gamma-lyase"/>
    <property type="match status" value="1"/>
</dbReference>
<comment type="catalytic activity">
    <reaction evidence="6">
        <text>L,L-cystathionine + H2O = L-homocysteine + pyruvate + NH4(+)</text>
        <dbReference type="Rhea" id="RHEA:13965"/>
        <dbReference type="ChEBI" id="CHEBI:15361"/>
        <dbReference type="ChEBI" id="CHEBI:15377"/>
        <dbReference type="ChEBI" id="CHEBI:28938"/>
        <dbReference type="ChEBI" id="CHEBI:58161"/>
        <dbReference type="ChEBI" id="CHEBI:58199"/>
    </reaction>
</comment>
<dbReference type="InterPro" id="IPR006233">
    <property type="entry name" value="Cys_b_lyase_bac"/>
</dbReference>
<dbReference type="PANTHER" id="PTHR43500">
    <property type="entry name" value="CYSTATHIONINE BETA-LYASE-RELATED"/>
    <property type="match status" value="1"/>
</dbReference>
<protein>
    <submittedName>
        <fullName evidence="10">Cystathionine beta-lyase</fullName>
        <ecNumber evidence="10">4.4.1.8</ecNumber>
    </submittedName>
</protein>
<reference evidence="10 11" key="1">
    <citation type="submission" date="2020-03" db="EMBL/GenBank/DDBJ databases">
        <title>Complete genome sequence of Orbus sp. IPMB12 (BCRC 80908).</title>
        <authorList>
            <person name="Lo W.-S."/>
            <person name="Chang T.-H."/>
            <person name="Kuo C.-H."/>
        </authorList>
    </citation>
    <scope>NUCLEOTIDE SEQUENCE [LARGE SCALE GENOMIC DNA]</scope>
    <source>
        <strain evidence="10 11">IPMB12</strain>
    </source>
</reference>
<gene>
    <name evidence="10" type="primary">metC</name>
    <name evidence="10" type="ORF">IPMB12_07695</name>
</gene>
<dbReference type="Pfam" id="PF01053">
    <property type="entry name" value="Cys_Met_Meta_PP"/>
    <property type="match status" value="1"/>
</dbReference>
<dbReference type="PROSITE" id="PS00868">
    <property type="entry name" value="CYS_MET_METAB_PP"/>
    <property type="match status" value="1"/>
</dbReference>
<dbReference type="SUPFAM" id="SSF53383">
    <property type="entry name" value="PLP-dependent transferases"/>
    <property type="match status" value="1"/>
</dbReference>
<evidence type="ECO:0000256" key="1">
    <source>
        <dbReference type="ARBA" id="ARBA00001933"/>
    </source>
</evidence>
<comment type="similarity">
    <text evidence="2 9">Belongs to the trans-sulfuration enzymes family.</text>
</comment>
<dbReference type="GO" id="GO:0030170">
    <property type="term" value="F:pyridoxal phosphate binding"/>
    <property type="evidence" value="ECO:0007669"/>
    <property type="project" value="InterPro"/>
</dbReference>
<organism evidence="10 11">
    <name type="scientific">Zophobihabitans entericus</name>
    <dbReference type="NCBI Taxonomy" id="1635327"/>
    <lineage>
        <taxon>Bacteria</taxon>
        <taxon>Pseudomonadati</taxon>
        <taxon>Pseudomonadota</taxon>
        <taxon>Gammaproteobacteria</taxon>
        <taxon>Orbales</taxon>
        <taxon>Orbaceae</taxon>
        <taxon>Zophobihabitans</taxon>
    </lineage>
</organism>
<comment type="pathway">
    <text evidence="5">Amino-acid biosynthesis; L-methionine biosynthesis via de novo pathway; L-homocysteine from L-cystathionine: step 1/1.</text>
</comment>
<evidence type="ECO:0000256" key="4">
    <source>
        <dbReference type="ARBA" id="ARBA00023239"/>
    </source>
</evidence>
<dbReference type="EC" id="4.4.1.8" evidence="10"/>
<name>A0A6G9IDX5_9GAMM</name>
<dbReference type="InterPro" id="IPR015422">
    <property type="entry name" value="PyrdxlP-dep_Trfase_small"/>
</dbReference>
<dbReference type="GO" id="GO:0019346">
    <property type="term" value="P:transsulfuration"/>
    <property type="evidence" value="ECO:0007669"/>
    <property type="project" value="InterPro"/>
</dbReference>
<dbReference type="RefSeq" id="WP_166917737.1">
    <property type="nucleotide sequence ID" value="NZ_CP050253.1"/>
</dbReference>
<evidence type="ECO:0000256" key="2">
    <source>
        <dbReference type="ARBA" id="ARBA00009077"/>
    </source>
</evidence>
<evidence type="ECO:0000313" key="11">
    <source>
        <dbReference type="Proteomes" id="UP000501168"/>
    </source>
</evidence>
<dbReference type="InParanoid" id="A0A6G9IDX5"/>
<dbReference type="InterPro" id="IPR054542">
    <property type="entry name" value="Cys_met_metab_PP"/>
</dbReference>
<dbReference type="PIRSF" id="PIRSF001434">
    <property type="entry name" value="CGS"/>
    <property type="match status" value="1"/>
</dbReference>
<keyword evidence="11" id="KW-1185">Reference proteome</keyword>
<comment type="catalytic activity">
    <reaction evidence="7">
        <text>an S-substituted L-cysteine + H2O = a thiol + pyruvate + NH4(+)</text>
        <dbReference type="Rhea" id="RHEA:18121"/>
        <dbReference type="ChEBI" id="CHEBI:15361"/>
        <dbReference type="ChEBI" id="CHEBI:15377"/>
        <dbReference type="ChEBI" id="CHEBI:28938"/>
        <dbReference type="ChEBI" id="CHEBI:29256"/>
        <dbReference type="ChEBI" id="CHEBI:58717"/>
        <dbReference type="EC" id="4.4.1.13"/>
    </reaction>
</comment>
<dbReference type="InterPro" id="IPR015424">
    <property type="entry name" value="PyrdxlP-dep_Trfase"/>
</dbReference>
<evidence type="ECO:0000256" key="5">
    <source>
        <dbReference type="ARBA" id="ARBA00046315"/>
    </source>
</evidence>
<dbReference type="InterPro" id="IPR015421">
    <property type="entry name" value="PyrdxlP-dep_Trfase_major"/>
</dbReference>
<keyword evidence="3 8" id="KW-0663">Pyridoxal phosphate</keyword>
<accession>A0A6G9IDX5</accession>
<evidence type="ECO:0000256" key="6">
    <source>
        <dbReference type="ARBA" id="ARBA00047517"/>
    </source>
</evidence>
<keyword evidence="4 10" id="KW-0456">Lyase</keyword>
<dbReference type="GO" id="GO:0047804">
    <property type="term" value="F:cysteine-S-conjugate beta-lyase activity"/>
    <property type="evidence" value="ECO:0007669"/>
    <property type="project" value="UniProtKB-EC"/>
</dbReference>